<evidence type="ECO:0000259" key="1">
    <source>
        <dbReference type="Pfam" id="PF19116"/>
    </source>
</evidence>
<accession>A0ABV6PJY5</accession>
<dbReference type="Pfam" id="PF17963">
    <property type="entry name" value="Big_9"/>
    <property type="match status" value="6"/>
</dbReference>
<gene>
    <name evidence="2" type="ORF">ACFFF7_12045</name>
</gene>
<dbReference type="NCBIfam" id="TIGR03660">
    <property type="entry name" value="T1SS_rpt_143"/>
    <property type="match status" value="1"/>
</dbReference>
<reference evidence="2 3" key="1">
    <citation type="submission" date="2024-09" db="EMBL/GenBank/DDBJ databases">
        <authorList>
            <person name="Sun Q."/>
            <person name="Mori K."/>
        </authorList>
    </citation>
    <scope>NUCLEOTIDE SEQUENCE [LARGE SCALE GENOMIC DNA]</scope>
    <source>
        <strain evidence="2 3">NCAIM B.02537</strain>
    </source>
</reference>
<dbReference type="NCBIfam" id="NF012211">
    <property type="entry name" value="tand_rpt_95"/>
    <property type="match status" value="2"/>
</dbReference>
<evidence type="ECO:0000313" key="2">
    <source>
        <dbReference type="EMBL" id="MFC0590149.1"/>
    </source>
</evidence>
<dbReference type="InterPro" id="IPR043824">
    <property type="entry name" value="DUF5801"/>
</dbReference>
<dbReference type="Gene3D" id="2.60.40.2810">
    <property type="match status" value="2"/>
</dbReference>
<dbReference type="InterPro" id="IPR010221">
    <property type="entry name" value="VCBS_dom"/>
</dbReference>
<dbReference type="InterPro" id="IPR019959">
    <property type="entry name" value="T1SS-143_rpt-cont_dom"/>
</dbReference>
<comment type="caution">
    <text evidence="2">The sequence shown here is derived from an EMBL/GenBank/DDBJ whole genome shotgun (WGS) entry which is preliminary data.</text>
</comment>
<feature type="domain" description="DUF5801" evidence="1">
    <location>
        <begin position="1518"/>
        <end position="1620"/>
    </location>
</feature>
<feature type="domain" description="DUF5801" evidence="1">
    <location>
        <begin position="1344"/>
        <end position="1478"/>
    </location>
</feature>
<dbReference type="Proteomes" id="UP001589943">
    <property type="component" value="Unassembled WGS sequence"/>
</dbReference>
<dbReference type="Gene3D" id="2.60.40.10">
    <property type="entry name" value="Immunoglobulins"/>
    <property type="match status" value="1"/>
</dbReference>
<keyword evidence="3" id="KW-1185">Reference proteome</keyword>
<protein>
    <submittedName>
        <fullName evidence="2">Beta strand repeat-containing protein</fullName>
    </submittedName>
</protein>
<dbReference type="Pfam" id="PF19116">
    <property type="entry name" value="DUF5801"/>
    <property type="match status" value="4"/>
</dbReference>
<dbReference type="EMBL" id="JBHLTL010000006">
    <property type="protein sequence ID" value="MFC0590149.1"/>
    <property type="molecule type" value="Genomic_DNA"/>
</dbReference>
<dbReference type="InterPro" id="IPR013783">
    <property type="entry name" value="Ig-like_fold"/>
</dbReference>
<organism evidence="2 3">
    <name type="scientific">Novosphingobium aquiterrae</name>
    <dbReference type="NCBI Taxonomy" id="624388"/>
    <lineage>
        <taxon>Bacteria</taxon>
        <taxon>Pseudomonadati</taxon>
        <taxon>Pseudomonadota</taxon>
        <taxon>Alphaproteobacteria</taxon>
        <taxon>Sphingomonadales</taxon>
        <taxon>Sphingomonadaceae</taxon>
        <taxon>Novosphingobium</taxon>
    </lineage>
</organism>
<dbReference type="NCBIfam" id="TIGR01965">
    <property type="entry name" value="VCBS_repeat"/>
    <property type="match status" value="3"/>
</dbReference>
<proteinExistence type="predicted"/>
<evidence type="ECO:0000313" key="3">
    <source>
        <dbReference type="Proteomes" id="UP001589943"/>
    </source>
</evidence>
<feature type="domain" description="DUF5801" evidence="1">
    <location>
        <begin position="435"/>
        <end position="555"/>
    </location>
</feature>
<name>A0ABV6PJY5_9SPHN</name>
<dbReference type="RefSeq" id="WP_379481596.1">
    <property type="nucleotide sequence ID" value="NZ_JBHLTL010000006.1"/>
</dbReference>
<feature type="domain" description="DUF5801" evidence="1">
    <location>
        <begin position="199"/>
        <end position="299"/>
    </location>
</feature>
<sequence length="3290" mass="324645">MDYEGTRDTDTEIALGDTVLNNPALARALPELAAAASAAARTGGTPLVPDANNTVVLPDGASLDDITVRGRDLVIQTDDGRTYVIADGAIFVPQIVAQGVTVPPLNLAALLIGHEPEPAAGAIRSSGGNFAVPVGSIQDAYKIGDLLPYTELKFPEPRIREIVPGIDRKPITGPNADVLLDDDALKGGNPGGTGDDADSANTAGTLVGSGGDGALTWSLSTAGAPSGFSYVANGTGLDVFQGAVRVLTVTLDTATGAYTVTQLAPIVHVAGSDENNQIFSLTYTVTDIDGDTASGTLGINVDDDTPVANPDTDTVAAGTYGPETGNVLTGAGTTSGAAGADHVGADGPAAGGALIAISGFGGAGTIGGITVGHYGTLTLNADGSYSYIRNPGTPGGVADTFTYTIRDGDGDNTSTTLTINIGDAQPLTRENATVLLDDDALANGNAGGTGDTVDAANVSGTLSAAGGDGPLAWSLSTTGAPAGFSYVANGTGINVLQGSTLVMQVTLNTATGAYTVTQVAPIDHAAGGDENNQPFNITYTVTDQDSDAATGTLSISVNDDTPLAANDTDTVASGTYGPETGNVLTGAGTTSGAAGADSIGADGPAAGGAVTAISGFGGAGAIAGVTHGQYGDLTLNADGSYSYVRNPGTAGGVSDTFTYTVTDHDGDTATATLIIAIEDARPITAANATVLLDDDALPGGNPGGTGDDVDAANVTGTLTGSGGDGPLIWQAVSFTSPVGFSPTLVNPGLIEVRQGGTLVFTIAFNTTTGAYTVTQLAPINHAAGGDENNTGFSFGYRVVDVDGDFASGSLAINIDDDTPVAFNDTDALLAGATTASGNVLTGLGSDGNPAGADSIGADGPATGGAVTAITGFGGAGTIGGSTTGEHGTLTLNADGSYTYVRSTTGAINATDTFTYTITDHDGDTATATLVITLQDAAPITGPNQTVLLDDDVFAGGNPGGTGDVTPDTANTSGTLAASGGDGALAWSLTSFSSPGGFSASLVNPSLLEIRQGSTLVMQITLNTATGAYTVTQVAPIDHAAGLDENNSGFTLGYRVTDADGDQAFGTLAISVNDDSPIAVNDTDAILGGGSTASGNVLTGLGSDGDPAGADSIGADGPAAGGAVTAISGFNGAGTIDGATVGQYGTLTLHADGSYTYVRASGTPGNVADTFTYTITDHDGDTATATLTITIEDARPVTGPNATVLLDDDALAGGNPGGTGDVNPDTANTSGTLAASGGDGALAWALTSFTSPGGFSASLVNPGLLEIRQGSTLVMQITLNTATGAYTVTQVAPINHVAGLDENNTAFTLGYRVTDADGDQATGTLAISVNDDTPTASVTGAVPNLTVDETNFTPNSTQNLSSVFTHSFGADGAAVGGGVGYTLGVVAGPSGLVDTLTGQPITLAMNGTVVEGRNTTGDLVFTVAVDASGNVTLDQSRAVVHDPNLGPNDVETLAANLVTLTQTVTDHDGDSASATVGIGDHLQFVDDAPSAGGNLTAFLNDDALSGGNPGGSGDIGGIQATTGVLSHTYGNDGGSLAFLTTGAPSGFQYVASGSNILIQQNQGGTFVTVVTVTLNSASGAYTITQNAPVLHGTPGTIEENQAFTLNYVVTDGDGDTAPSSLVIVVNDDTPIAVNDVDSVTEDGAIVADGNVYTGSGGSDANATDGAKDSIGADGAALGGAVTAIAFGATTGTLGSALAGTYGSLTLNADGSYSYALNNASPLVQALDSGETRTDVFTYTITDRDGDSTTATLTVTINGTNDAPVVTPSTAAVSEEGLALGNPDTIGNTDTTNSATASGTIVATDVDVEPLTYTLGTPATALTSGGVAVTWSGAGTGTLTGSAGATPIITVTINSSGGYTVTLLGHVDHPSTTTEDSLNLVVPVNVSDGTATTGSTITVSIEDDSPIATTGTTSGTVDEDGLSGGIAGGTGDVAGTATVATGSVVGLFSGGADTSPQYLLTTTAGLPTLTSGGTAITYSLVGNVLTATAGATPIFTLNLNSATGGWTFTLQGPIDHASGANENDLVLNFAGIVQAVDADGDRATATGTFSVTVNDDTPVANNDGVTQGSENAPVTINVFANDQGGADGTLASSVALVAGSLHNGVGAASGTLTNNGNGTFTYQPGPGEEGTITFAYTITDRDGDTSQATATITLLADSVPQPVNVVAAVDDDALAGGLAGGIGDITTNTGSNPASATEAVFNGQISVNFGNDTGAVSFANLNGTTGVVGTETVNYAWNAGTNTLSATGPRGLLFTVSLTPSGTYTVTLVDNVLHATGGNETSAPVVNLNYLATDSDGDTNSTGVLAITFNDDTPTAVNDGVTQGSENAPVTINVFANDQGGADGALASSVALVAGSLHNGVGAASGTLTNNGNGTFTYQPGPGEEGTVTFAYTITDADGDTSQATATITLLADSVPQPVNVVAAVDDDALAGGIAGGTGDIDANAGEPGATPSEALYTGAIAVNFGNDTGTVSFANLNGTTGTVGTETVNYAWNAGTNTLTATGPRGVLFTVSLTPSGAYTVTLVDNVLHAAGGNETSTVVNLNYLAADSDGDTNSTGVMAITFNDDTPTLGAVQNQQANNDPTQAPAVGTLHFAAGADGAGSAMTISANLTGITSGGHALVTQQVGNVLTAYADITGNGFTGDDTAVFTLTVDPNAGTSGQYTFNLIAPLDTLTTNVSILSNGAFGSGPSNGIEVTNSATAEKLTLVTGWAATGGFTGGEEGAWLAGGTPDMTQRNDVNGSTSGWGLANNNFDAGEFLRFDFGALNDYDGAGGYTPPVAGPYANVSYAAFSFFNFGTGDKIEFVAHYTNGTTASWTLNGGVDPSTLTINSPSGTQIAWIDVYEATGSIKLNLTDIGVTQTSIDRTLPFSVQLTDGDGDPTATANFSVHVATGLSPLAPAAPIAIDLNGDGVHYLASDAGVTFDYGNGQKVATAWVDGHDGLLAIDANHNGKVDNGTEIVFGGNGLTDLQGLAATYDTNHDGVLNAQDTAFAQFGVWQDANSNGVSDAGEFKSLTELGIASINLTSDGQAGTAAGGDVTVLGTTTFTRTDGTTGTAADVAFATSALQRQAQPAELAAVSAAATGLLAAMALDHANAVADTGLRTAAAHTADLPAAPAPVGADLPEAAAQPAFAQLTSPASAKVAALVESRGDHTDADRGHAELARIVDHADKIDTAAQTAGKSALFADHDGGHAAMDALLTVAAQTQTKAAPAAQPVVAEALSDAAGNHAVDHIVDHFAATTATQLGASPKAGDFALQGLLDSSVQGSGHDAGAPHFNLMQVLDHEQAAALA</sequence>